<dbReference type="EMBL" id="CATOUU010000790">
    <property type="protein sequence ID" value="CAI9948641.1"/>
    <property type="molecule type" value="Genomic_DNA"/>
</dbReference>
<dbReference type="InterPro" id="IPR008139">
    <property type="entry name" value="SaposinB_dom"/>
</dbReference>
<accession>A0AA86UEA7</accession>
<dbReference type="PROSITE" id="PS50015">
    <property type="entry name" value="SAP_B"/>
    <property type="match status" value="2"/>
</dbReference>
<evidence type="ECO:0000259" key="2">
    <source>
        <dbReference type="PROSITE" id="PS50015"/>
    </source>
</evidence>
<dbReference type="SUPFAM" id="SSF47862">
    <property type="entry name" value="Saposin"/>
    <property type="match status" value="2"/>
</dbReference>
<dbReference type="InterPro" id="IPR011001">
    <property type="entry name" value="Saposin-like"/>
</dbReference>
<name>A0AA86UEA7_9EUKA</name>
<keyword evidence="5" id="KW-1185">Reference proteome</keyword>
<evidence type="ECO:0000313" key="5">
    <source>
        <dbReference type="Proteomes" id="UP001642409"/>
    </source>
</evidence>
<dbReference type="AlphaFoldDB" id="A0AA86UEA7"/>
<evidence type="ECO:0000313" key="3">
    <source>
        <dbReference type="EMBL" id="CAI9948641.1"/>
    </source>
</evidence>
<evidence type="ECO:0000256" key="1">
    <source>
        <dbReference type="ARBA" id="ARBA00023157"/>
    </source>
</evidence>
<dbReference type="Gene3D" id="1.10.225.10">
    <property type="entry name" value="Saposin-like"/>
    <property type="match status" value="2"/>
</dbReference>
<dbReference type="SMART" id="SM00741">
    <property type="entry name" value="SapB"/>
    <property type="match status" value="2"/>
</dbReference>
<feature type="domain" description="Saposin B-type" evidence="2">
    <location>
        <begin position="75"/>
        <end position="154"/>
    </location>
</feature>
<comment type="caution">
    <text evidence="3">The sequence shown here is derived from an EMBL/GenBank/DDBJ whole genome shotgun (WGS) entry which is preliminary data.</text>
</comment>
<gene>
    <name evidence="4" type="ORF">HINF_LOCUS23675</name>
    <name evidence="3" type="ORF">HINF_LOCUS36286</name>
</gene>
<keyword evidence="1" id="KW-1015">Disulfide bond</keyword>
<evidence type="ECO:0000313" key="4">
    <source>
        <dbReference type="EMBL" id="CAL6013210.1"/>
    </source>
</evidence>
<reference evidence="4 5" key="2">
    <citation type="submission" date="2024-07" db="EMBL/GenBank/DDBJ databases">
        <authorList>
            <person name="Akdeniz Z."/>
        </authorList>
    </citation>
    <scope>NUCLEOTIDE SEQUENCE [LARGE SCALE GENOMIC DNA]</scope>
</reference>
<reference evidence="3" key="1">
    <citation type="submission" date="2023-06" db="EMBL/GenBank/DDBJ databases">
        <authorList>
            <person name="Kurt Z."/>
        </authorList>
    </citation>
    <scope>NUCLEOTIDE SEQUENCE</scope>
</reference>
<dbReference type="InterPro" id="IPR051428">
    <property type="entry name" value="Sphingo_Act-Surfact_Prot"/>
</dbReference>
<sequence>MTLCSFIQNCFIQNSPIFKVFNYQLRSSVTLDLYVTYHTFFSYYHTCNQCQLQKINQFSIHKFPHFLFVLSLQANNYNCKLCRFGVEVIYDQFENGESQAKLFSQFEKLCEHTPWKESYNEFAVTEYIKVIKQVHQALPAEQLCTLMNVCAYKLPPINGLCDVCLIGLGFVEDIISQDIGLEIMDYALEYMCYMFPTGKWRTDCKNFVDSQYEQLIIWAHGKYPAEVMCASVCKFA</sequence>
<dbReference type="EMBL" id="CAXDID020000068">
    <property type="protein sequence ID" value="CAL6013210.1"/>
    <property type="molecule type" value="Genomic_DNA"/>
</dbReference>
<protein>
    <submittedName>
        <fullName evidence="3">Putative</fullName>
    </submittedName>
    <submittedName>
        <fullName evidence="4">Saposin</fullName>
    </submittedName>
</protein>
<dbReference type="Proteomes" id="UP001642409">
    <property type="component" value="Unassembled WGS sequence"/>
</dbReference>
<proteinExistence type="predicted"/>
<feature type="domain" description="Saposin B-type" evidence="2">
    <location>
        <begin position="157"/>
        <end position="236"/>
    </location>
</feature>
<dbReference type="PANTHER" id="PTHR11480">
    <property type="entry name" value="SAPOSIN-RELATED"/>
    <property type="match status" value="1"/>
</dbReference>
<organism evidence="3">
    <name type="scientific">Hexamita inflata</name>
    <dbReference type="NCBI Taxonomy" id="28002"/>
    <lineage>
        <taxon>Eukaryota</taxon>
        <taxon>Metamonada</taxon>
        <taxon>Diplomonadida</taxon>
        <taxon>Hexamitidae</taxon>
        <taxon>Hexamitinae</taxon>
        <taxon>Hexamita</taxon>
    </lineage>
</organism>